<dbReference type="Pfam" id="PF01177">
    <property type="entry name" value="Asp_Glu_race"/>
    <property type="match status" value="1"/>
</dbReference>
<reference evidence="4" key="1">
    <citation type="submission" date="2009-11" db="EMBL/GenBank/DDBJ databases">
        <title>The complete chromosome 1 of Sphaerobacter thermophilus DSM 20745.</title>
        <authorList>
            <person name="Lucas S."/>
            <person name="Copeland A."/>
            <person name="Lapidus A."/>
            <person name="Glavina del Rio T."/>
            <person name="Dalin E."/>
            <person name="Tice H."/>
            <person name="Bruce D."/>
            <person name="Goodwin L."/>
            <person name="Pitluck S."/>
            <person name="Kyrpides N."/>
            <person name="Mavromatis K."/>
            <person name="Ivanova N."/>
            <person name="Mikhailova N."/>
            <person name="LaButti K.M."/>
            <person name="Clum A."/>
            <person name="Sun H.I."/>
            <person name="Brettin T."/>
            <person name="Detter J.C."/>
            <person name="Han C."/>
            <person name="Larimer F."/>
            <person name="Land M."/>
            <person name="Hauser L."/>
            <person name="Markowitz V."/>
            <person name="Cheng J.F."/>
            <person name="Hugenholtz P."/>
            <person name="Woyke T."/>
            <person name="Wu D."/>
            <person name="Steenblock K."/>
            <person name="Schneider S."/>
            <person name="Pukall R."/>
            <person name="Goeker M."/>
            <person name="Klenk H.P."/>
            <person name="Eisen J.A."/>
        </authorList>
    </citation>
    <scope>NUCLEOTIDE SEQUENCE [LARGE SCALE GENOMIC DNA]</scope>
    <source>
        <strain evidence="4">ATCC 49802 / DSM 20745 / S 6022</strain>
    </source>
</reference>
<dbReference type="AlphaFoldDB" id="D1C1K4"/>
<evidence type="ECO:0000313" key="4">
    <source>
        <dbReference type="Proteomes" id="UP000002027"/>
    </source>
</evidence>
<dbReference type="InterPro" id="IPR001920">
    <property type="entry name" value="Asp/Glu_race"/>
</dbReference>
<dbReference type="Gene3D" id="3.40.50.1860">
    <property type="match status" value="2"/>
</dbReference>
<organism evidence="3 4">
    <name type="scientific">Sphaerobacter thermophilus (strain ATCC 49802 / DSM 20745 / KCCM 41009 / NCIMB 13125 / S 6022)</name>
    <dbReference type="NCBI Taxonomy" id="479434"/>
    <lineage>
        <taxon>Bacteria</taxon>
        <taxon>Pseudomonadati</taxon>
        <taxon>Thermomicrobiota</taxon>
        <taxon>Thermomicrobia</taxon>
        <taxon>Sphaerobacterales</taxon>
        <taxon>Sphaerobacterineae</taxon>
        <taxon>Sphaerobacteraceae</taxon>
        <taxon>Sphaerobacter</taxon>
    </lineage>
</organism>
<dbReference type="STRING" id="479434.Sthe_0684"/>
<dbReference type="InParanoid" id="D1C1K4"/>
<protein>
    <submittedName>
        <fullName evidence="3">Aspartate racemase</fullName>
    </submittedName>
</protein>
<dbReference type="GO" id="GO:0047661">
    <property type="term" value="F:amino-acid racemase activity"/>
    <property type="evidence" value="ECO:0007669"/>
    <property type="project" value="InterPro"/>
</dbReference>
<dbReference type="InterPro" id="IPR018187">
    <property type="entry name" value="Asp/Glu_racemase_AS_1"/>
</dbReference>
<dbReference type="PANTHER" id="PTHR21198">
    <property type="entry name" value="GLUTAMATE RACEMASE"/>
    <property type="match status" value="1"/>
</dbReference>
<keyword evidence="4" id="KW-1185">Reference proteome</keyword>
<evidence type="ECO:0000256" key="1">
    <source>
        <dbReference type="ARBA" id="ARBA00007847"/>
    </source>
</evidence>
<dbReference type="PROSITE" id="PS00923">
    <property type="entry name" value="ASP_GLU_RACEMASE_1"/>
    <property type="match status" value="1"/>
</dbReference>
<dbReference type="KEGG" id="sti:Sthe_0684"/>
<dbReference type="eggNOG" id="COG1794">
    <property type="taxonomic scope" value="Bacteria"/>
</dbReference>
<dbReference type="SUPFAM" id="SSF53681">
    <property type="entry name" value="Aspartate/glutamate racemase"/>
    <property type="match status" value="2"/>
</dbReference>
<name>D1C1K4_SPHTD</name>
<comment type="similarity">
    <text evidence="1">Belongs to the aspartate/glutamate racemases family.</text>
</comment>
<dbReference type="NCBIfam" id="TIGR00035">
    <property type="entry name" value="asp_race"/>
    <property type="match status" value="1"/>
</dbReference>
<dbReference type="InterPro" id="IPR004380">
    <property type="entry name" value="Asp_race"/>
</dbReference>
<gene>
    <name evidence="3" type="ordered locus">Sthe_0684</name>
</gene>
<reference evidence="3 4" key="2">
    <citation type="journal article" date="2010" name="Stand. Genomic Sci.">
        <title>Complete genome sequence of Desulfohalobium retbaense type strain (HR(100)).</title>
        <authorList>
            <person name="Spring S."/>
            <person name="Nolan M."/>
            <person name="Lapidus A."/>
            <person name="Glavina Del Rio T."/>
            <person name="Copeland A."/>
            <person name="Tice H."/>
            <person name="Cheng J.F."/>
            <person name="Lucas S."/>
            <person name="Land M."/>
            <person name="Chen F."/>
            <person name="Bruce D."/>
            <person name="Goodwin L."/>
            <person name="Pitluck S."/>
            <person name="Ivanova N."/>
            <person name="Mavromatis K."/>
            <person name="Mikhailova N."/>
            <person name="Pati A."/>
            <person name="Chen A."/>
            <person name="Palaniappan K."/>
            <person name="Hauser L."/>
            <person name="Chang Y.J."/>
            <person name="Jeffries C.D."/>
            <person name="Munk C."/>
            <person name="Kiss H."/>
            <person name="Chain P."/>
            <person name="Han C."/>
            <person name="Brettin T."/>
            <person name="Detter J.C."/>
            <person name="Schuler E."/>
            <person name="Goker M."/>
            <person name="Rohde M."/>
            <person name="Bristow J."/>
            <person name="Eisen J.A."/>
            <person name="Markowitz V."/>
            <person name="Hugenholtz P."/>
            <person name="Kyrpides N.C."/>
            <person name="Klenk H.P."/>
        </authorList>
    </citation>
    <scope>NUCLEOTIDE SEQUENCE [LARGE SCALE GENOMIC DNA]</scope>
    <source>
        <strain evidence="4">ATCC 49802 / DSM 20745 / S 6022</strain>
    </source>
</reference>
<dbReference type="Proteomes" id="UP000002027">
    <property type="component" value="Chromosome 1"/>
</dbReference>
<dbReference type="HOGENOM" id="CLU_055360_2_2_0"/>
<proteinExistence type="inferred from homology"/>
<dbReference type="EMBL" id="CP001823">
    <property type="protein sequence ID" value="ACZ38121.1"/>
    <property type="molecule type" value="Genomic_DNA"/>
</dbReference>
<dbReference type="OrthoDB" id="9803739at2"/>
<dbReference type="FunCoup" id="D1C1K4">
    <property type="interactions" value="60"/>
</dbReference>
<accession>D1C1K4</accession>
<dbReference type="InterPro" id="IPR015942">
    <property type="entry name" value="Asp/Glu/hydantoin_racemase"/>
</dbReference>
<keyword evidence="2" id="KW-0413">Isomerase</keyword>
<sequence>MTTKRTIGVLGGMGPLATADLYRKIIEATPARRDQDHLHVIIDADPSVPDRTEALLHGGPDPTPWLIAGAQRLEGAGASFIVIPCNTAHAFLGAVRDAVAIPIISMIDETAAEVAALLPRGAAAGILATSGTVSAGLYQDALAAAGLRALVPSPDAQAQVMAAIAAVKAGDLSRATTEKALVAAYELIEQGAGALLAACTELPLILQPNDIPVPLIDPTAVLARAAVREALAARSLPEGVTPDAIRT</sequence>
<dbReference type="PANTHER" id="PTHR21198:SF7">
    <property type="entry name" value="ASPARTATE-GLUTAMATE RACEMASE FAMILY"/>
    <property type="match status" value="1"/>
</dbReference>
<dbReference type="RefSeq" id="WP_012871168.1">
    <property type="nucleotide sequence ID" value="NC_013523.1"/>
</dbReference>
<evidence type="ECO:0000313" key="3">
    <source>
        <dbReference type="EMBL" id="ACZ38121.1"/>
    </source>
</evidence>
<evidence type="ECO:0000256" key="2">
    <source>
        <dbReference type="ARBA" id="ARBA00023235"/>
    </source>
</evidence>